<keyword evidence="5" id="KW-1185">Reference proteome</keyword>
<dbReference type="Proteomes" id="UP000727056">
    <property type="component" value="Unassembled WGS sequence"/>
</dbReference>
<feature type="compositionally biased region" description="Pro residues" evidence="1">
    <location>
        <begin position="177"/>
        <end position="189"/>
    </location>
</feature>
<feature type="region of interest" description="Disordered" evidence="1">
    <location>
        <begin position="175"/>
        <end position="283"/>
    </location>
</feature>
<dbReference type="EMBL" id="JAAVJC010000046">
    <property type="protein sequence ID" value="NJQ14965.1"/>
    <property type="molecule type" value="Genomic_DNA"/>
</dbReference>
<comment type="caution">
    <text evidence="4">The sequence shown here is derived from an EMBL/GenBank/DDBJ whole genome shotgun (WGS) entry which is preliminary data.</text>
</comment>
<protein>
    <submittedName>
        <fullName evidence="4">PadR family transcriptional regulator</fullName>
    </submittedName>
</protein>
<dbReference type="InterPro" id="IPR036390">
    <property type="entry name" value="WH_DNA-bd_sf"/>
</dbReference>
<feature type="compositionally biased region" description="Low complexity" evidence="1">
    <location>
        <begin position="227"/>
        <end position="252"/>
    </location>
</feature>
<dbReference type="Pfam" id="PF03551">
    <property type="entry name" value="PadR"/>
    <property type="match status" value="1"/>
</dbReference>
<sequence length="283" mass="30263">MSIRYGLLALLERGPSHGAQLRSDFETRTGTTWPLNVGQVYTTLARLERDGLVASQPGADGRQQYALSGAGRLEVRGWYARPVDRSQPARDELAIKIAMAAGAPGGDARAVISAQRRHTLRVLQGYARLTARALAGGAAERKGLAWLLVLEQLVFQTEAEVRWLAHCDRVLGDLPEPAAPPPVGEPPDGPDGTGRPAAERRPSRSGAARAGGGAGPVTRPHHRRTVPTRPRTTAPPRRLSAARPPNTAPPRRLSAARPLNTAPPRRPDAASQPRRTAREGTTA</sequence>
<dbReference type="InterPro" id="IPR036388">
    <property type="entry name" value="WH-like_DNA-bd_sf"/>
</dbReference>
<feature type="domain" description="Transcription regulator PadR N-terminal" evidence="2">
    <location>
        <begin position="7"/>
        <end position="75"/>
    </location>
</feature>
<dbReference type="InterPro" id="IPR018309">
    <property type="entry name" value="Tscrpt_reg_PadR_C"/>
</dbReference>
<dbReference type="Gene3D" id="6.10.140.190">
    <property type="match status" value="1"/>
</dbReference>
<evidence type="ECO:0000256" key="1">
    <source>
        <dbReference type="SAM" id="MobiDB-lite"/>
    </source>
</evidence>
<reference evidence="4 5" key="1">
    <citation type="submission" date="2020-03" db="EMBL/GenBank/DDBJ databases">
        <title>Draft genome of Streptomyces sp. ventii, isolated from the Axial Seamount in the Pacific Ocean, and resequencing of the two type strains Streptomyces lonarensis strain NCL 716 and Streptomyces bohaiensis strain 11A07.</title>
        <authorList>
            <person name="Loughran R.M."/>
            <person name="Pfannmuller K.M."/>
            <person name="Wasson B.J."/>
            <person name="Deadmond M.C."/>
            <person name="Paddock B.E."/>
            <person name="Koyack M.J."/>
            <person name="Gallegos D.A."/>
            <person name="Mitchell E.A."/>
            <person name="Ushijima B."/>
            <person name="Saw J.H."/>
            <person name="Mcphail K.L."/>
            <person name="Videau P."/>
        </authorList>
    </citation>
    <scope>NUCLEOTIDE SEQUENCE [LARGE SCALE GENOMIC DNA]</scope>
    <source>
        <strain evidence="4 5">11A07</strain>
    </source>
</reference>
<dbReference type="Pfam" id="PF10400">
    <property type="entry name" value="Vir_act_alpha_C"/>
    <property type="match status" value="1"/>
</dbReference>
<accession>A0ABX1CBF0</accession>
<organism evidence="4 5">
    <name type="scientific">Streptomyces bohaiensis</name>
    <dbReference type="NCBI Taxonomy" id="1431344"/>
    <lineage>
        <taxon>Bacteria</taxon>
        <taxon>Bacillati</taxon>
        <taxon>Actinomycetota</taxon>
        <taxon>Actinomycetes</taxon>
        <taxon>Kitasatosporales</taxon>
        <taxon>Streptomycetaceae</taxon>
        <taxon>Streptomyces</taxon>
    </lineage>
</organism>
<dbReference type="PANTHER" id="PTHR43252:SF6">
    <property type="entry name" value="NEGATIVE TRANSCRIPTION REGULATOR PADR"/>
    <property type="match status" value="1"/>
</dbReference>
<dbReference type="Gene3D" id="1.10.10.10">
    <property type="entry name" value="Winged helix-like DNA-binding domain superfamily/Winged helix DNA-binding domain"/>
    <property type="match status" value="1"/>
</dbReference>
<proteinExistence type="predicted"/>
<evidence type="ECO:0000313" key="5">
    <source>
        <dbReference type="Proteomes" id="UP000727056"/>
    </source>
</evidence>
<name>A0ABX1CBF0_9ACTN</name>
<feature type="domain" description="Transcription regulator PadR C-terminal" evidence="3">
    <location>
        <begin position="90"/>
        <end position="171"/>
    </location>
</feature>
<evidence type="ECO:0000259" key="2">
    <source>
        <dbReference type="Pfam" id="PF03551"/>
    </source>
</evidence>
<evidence type="ECO:0000259" key="3">
    <source>
        <dbReference type="Pfam" id="PF10400"/>
    </source>
</evidence>
<dbReference type="SUPFAM" id="SSF46785">
    <property type="entry name" value="Winged helix' DNA-binding domain"/>
    <property type="match status" value="1"/>
</dbReference>
<gene>
    <name evidence="4" type="ORF">HCN52_08400</name>
</gene>
<evidence type="ECO:0000313" key="4">
    <source>
        <dbReference type="EMBL" id="NJQ14965.1"/>
    </source>
</evidence>
<dbReference type="InterPro" id="IPR005149">
    <property type="entry name" value="Tscrpt_reg_PadR_N"/>
</dbReference>
<dbReference type="PANTHER" id="PTHR43252">
    <property type="entry name" value="TRANSCRIPTIONAL REGULATOR YQJI"/>
    <property type="match status" value="1"/>
</dbReference>